<accession>A0AAV5BQK5</accession>
<organism evidence="2 3">
    <name type="scientific">Eleusine coracana subsp. coracana</name>
    <dbReference type="NCBI Taxonomy" id="191504"/>
    <lineage>
        <taxon>Eukaryota</taxon>
        <taxon>Viridiplantae</taxon>
        <taxon>Streptophyta</taxon>
        <taxon>Embryophyta</taxon>
        <taxon>Tracheophyta</taxon>
        <taxon>Spermatophyta</taxon>
        <taxon>Magnoliopsida</taxon>
        <taxon>Liliopsida</taxon>
        <taxon>Poales</taxon>
        <taxon>Poaceae</taxon>
        <taxon>PACMAD clade</taxon>
        <taxon>Chloridoideae</taxon>
        <taxon>Cynodonteae</taxon>
        <taxon>Eleusininae</taxon>
        <taxon>Eleusine</taxon>
    </lineage>
</organism>
<feature type="compositionally biased region" description="Low complexity" evidence="1">
    <location>
        <begin position="130"/>
        <end position="141"/>
    </location>
</feature>
<gene>
    <name evidence="2" type="primary">ga04012</name>
    <name evidence="2" type="ORF">PR202_ga04012</name>
</gene>
<evidence type="ECO:0000256" key="1">
    <source>
        <dbReference type="SAM" id="MobiDB-lite"/>
    </source>
</evidence>
<feature type="region of interest" description="Disordered" evidence="1">
    <location>
        <begin position="117"/>
        <end position="149"/>
    </location>
</feature>
<name>A0AAV5BQK5_ELECO</name>
<protein>
    <submittedName>
        <fullName evidence="2">Uncharacterized protein</fullName>
    </submittedName>
</protein>
<proteinExistence type="predicted"/>
<reference evidence="2" key="2">
    <citation type="submission" date="2021-12" db="EMBL/GenBank/DDBJ databases">
        <title>Resequencing data analysis of finger millet.</title>
        <authorList>
            <person name="Hatakeyama M."/>
            <person name="Aluri S."/>
            <person name="Balachadran M.T."/>
            <person name="Sivarajan S.R."/>
            <person name="Poveda L."/>
            <person name="Shimizu-Inatsugi R."/>
            <person name="Schlapbach R."/>
            <person name="Sreeman S.M."/>
            <person name="Shimizu K.K."/>
        </authorList>
    </citation>
    <scope>NUCLEOTIDE SEQUENCE</scope>
</reference>
<reference evidence="2" key="1">
    <citation type="journal article" date="2018" name="DNA Res.">
        <title>Multiple hybrid de novo genome assembly of finger millet, an orphan allotetraploid crop.</title>
        <authorList>
            <person name="Hatakeyama M."/>
            <person name="Aluri S."/>
            <person name="Balachadran M.T."/>
            <person name="Sivarajan S.R."/>
            <person name="Patrignani A."/>
            <person name="Gruter S."/>
            <person name="Poveda L."/>
            <person name="Shimizu-Inatsugi R."/>
            <person name="Baeten J."/>
            <person name="Francoijs K.J."/>
            <person name="Nataraja K.N."/>
            <person name="Reddy Y.A.N."/>
            <person name="Phadnis S."/>
            <person name="Ravikumar R.L."/>
            <person name="Schlapbach R."/>
            <person name="Sreeman S.M."/>
            <person name="Shimizu K.K."/>
        </authorList>
    </citation>
    <scope>NUCLEOTIDE SEQUENCE</scope>
</reference>
<dbReference type="AlphaFoldDB" id="A0AAV5BQK5"/>
<keyword evidence="3" id="KW-1185">Reference proteome</keyword>
<evidence type="ECO:0000313" key="2">
    <source>
        <dbReference type="EMBL" id="GJM88000.1"/>
    </source>
</evidence>
<dbReference type="EMBL" id="BQKI01000002">
    <property type="protein sequence ID" value="GJM88000.1"/>
    <property type="molecule type" value="Genomic_DNA"/>
</dbReference>
<comment type="caution">
    <text evidence="2">The sequence shown here is derived from an EMBL/GenBank/DDBJ whole genome shotgun (WGS) entry which is preliminary data.</text>
</comment>
<evidence type="ECO:0000313" key="3">
    <source>
        <dbReference type="Proteomes" id="UP001054889"/>
    </source>
</evidence>
<sequence>MATLAPPHAAPPSLLLTPLSLCSGSELNGGHPRSLAAVAMAAPFAGARVRPSHARLHRGPPPWCPGGSADAHEVAKDRAWRRWCERPATTAATQSQKADDGSSGALVRRAYAARLFPVPRDARGTSSAAGGRRTSTSTHGGSCHDRATT</sequence>
<dbReference type="Proteomes" id="UP001054889">
    <property type="component" value="Unassembled WGS sequence"/>
</dbReference>